<evidence type="ECO:0000256" key="5">
    <source>
        <dbReference type="ARBA" id="ARBA00023136"/>
    </source>
</evidence>
<dbReference type="Pfam" id="PF12821">
    <property type="entry name" value="ThrE_2"/>
    <property type="match status" value="1"/>
</dbReference>
<evidence type="ECO:0000256" key="4">
    <source>
        <dbReference type="ARBA" id="ARBA00022989"/>
    </source>
</evidence>
<sequence>MDSLADYRRMGIEADVVLRLGMMLMGAGTSGYRVLRAMKRTARAVGFDQLDAVVGVTQITVTFHRGEHFRTIVAQQNPPTVDASRIEALEDLTHNRLYYGISAYELTTLLDEIEHNVRKRWNIGVLCLAAAFACAAFALLNFFPWNFAIIVGISAACGQLVRGLLHRCHINQLGCIVMAGLSASLSYFLLAPESYAPGYIAAVLFLIPGFPLFSALIDLARFDLDAGISRLVYSLTIIGVAAFTVALISWGTGLSPDLPPQESNLNWYLVAAGASFVGIAGFAFLFNSSRRMVLVAALVGTIANMARLGIIVLGATDYVAAFAGGLIVGLLGAVVARWTSLPRITTTVPAAVIMIPGTAIFRSVYYFTTGQMDQALSFASTAMMFIVAIGCGLVAARMFSDRDWTIGRHIDFSRR</sequence>
<feature type="transmembrane region" description="Helical" evidence="7">
    <location>
        <begin position="318"/>
        <end position="336"/>
    </location>
</feature>
<gene>
    <name evidence="11" type="primary">yjjP</name>
    <name evidence="11" type="ORF">NCTC949_00757</name>
    <name evidence="10" type="ORF">UL82_10465</name>
</gene>
<evidence type="ECO:0000259" key="9">
    <source>
        <dbReference type="Pfam" id="PF12821"/>
    </source>
</evidence>
<evidence type="ECO:0000313" key="11">
    <source>
        <dbReference type="EMBL" id="VEH05721.1"/>
    </source>
</evidence>
<feature type="transmembrane region" description="Helical" evidence="7">
    <location>
        <begin position="348"/>
        <end position="368"/>
    </location>
</feature>
<feature type="transmembrane region" description="Helical" evidence="7">
    <location>
        <begin position="172"/>
        <end position="190"/>
    </location>
</feature>
<dbReference type="PANTHER" id="PTHR34390:SF2">
    <property type="entry name" value="SUCCINATE TRANSPORTER SUBUNIT YJJP-RELATED"/>
    <property type="match status" value="1"/>
</dbReference>
<dbReference type="KEGG" id="cku:UL82_10465"/>
<keyword evidence="2" id="KW-1003">Cell membrane</keyword>
<protein>
    <submittedName>
        <fullName evidence="11">Inner membrane protein YjjP</fullName>
    </submittedName>
</protein>
<dbReference type="GO" id="GO:0022857">
    <property type="term" value="F:transmembrane transporter activity"/>
    <property type="evidence" value="ECO:0007669"/>
    <property type="project" value="InterPro"/>
</dbReference>
<feature type="transmembrane region" description="Helical" evidence="7">
    <location>
        <begin position="231"/>
        <end position="253"/>
    </location>
</feature>
<evidence type="ECO:0000256" key="2">
    <source>
        <dbReference type="ARBA" id="ARBA00022475"/>
    </source>
</evidence>
<reference evidence="10 12" key="1">
    <citation type="journal article" date="2015" name="Genome Announc.">
        <title>Complete Genome Sequence of Corynebacterium kutscheri DSM 20755, a Corynebacterial Type Strain with Remarkably Low G+C Content of Chromosomal DNA.</title>
        <authorList>
            <person name="Ruckert C."/>
            <person name="Albersmeier A."/>
            <person name="Winkler A."/>
            <person name="Tauch A."/>
        </authorList>
    </citation>
    <scope>NUCLEOTIDE SEQUENCE [LARGE SCALE GENOMIC DNA]</scope>
    <source>
        <strain evidence="10 12">DSM 20755</strain>
    </source>
</reference>
<dbReference type="InterPro" id="IPR050539">
    <property type="entry name" value="ThrE_Dicarb/AminoAcid_Exp"/>
</dbReference>
<dbReference type="InterPro" id="IPR010619">
    <property type="entry name" value="ThrE-like_N"/>
</dbReference>
<dbReference type="STRING" id="35755.UL82_10465"/>
<keyword evidence="12" id="KW-1185">Reference proteome</keyword>
<feature type="transmembrane region" description="Helical" evidence="7">
    <location>
        <begin position="145"/>
        <end position="165"/>
    </location>
</feature>
<dbReference type="EMBL" id="CP011312">
    <property type="protein sequence ID" value="AKE42227.1"/>
    <property type="molecule type" value="Genomic_DNA"/>
</dbReference>
<evidence type="ECO:0000313" key="12">
    <source>
        <dbReference type="Proteomes" id="UP000033457"/>
    </source>
</evidence>
<dbReference type="Pfam" id="PF06738">
    <property type="entry name" value="ThrE"/>
    <property type="match status" value="1"/>
</dbReference>
<dbReference type="PANTHER" id="PTHR34390">
    <property type="entry name" value="UPF0442 PROTEIN YJJB-RELATED"/>
    <property type="match status" value="1"/>
</dbReference>
<evidence type="ECO:0000259" key="8">
    <source>
        <dbReference type="Pfam" id="PF06738"/>
    </source>
</evidence>
<evidence type="ECO:0000256" key="6">
    <source>
        <dbReference type="ARBA" id="ARBA00034125"/>
    </source>
</evidence>
<dbReference type="InterPro" id="IPR024528">
    <property type="entry name" value="ThrE_2"/>
</dbReference>
<dbReference type="EMBL" id="LR134377">
    <property type="protein sequence ID" value="VEH05721.1"/>
    <property type="molecule type" value="Genomic_DNA"/>
</dbReference>
<dbReference type="Proteomes" id="UP000033457">
    <property type="component" value="Chromosome"/>
</dbReference>
<feature type="transmembrane region" description="Helical" evidence="7">
    <location>
        <begin position="374"/>
        <end position="396"/>
    </location>
</feature>
<evidence type="ECO:0000313" key="13">
    <source>
        <dbReference type="Proteomes" id="UP000271380"/>
    </source>
</evidence>
<evidence type="ECO:0000256" key="3">
    <source>
        <dbReference type="ARBA" id="ARBA00022692"/>
    </source>
</evidence>
<keyword evidence="4 7" id="KW-1133">Transmembrane helix</keyword>
<feature type="domain" description="Threonine/serine exporter-like N-terminal" evidence="8">
    <location>
        <begin position="15"/>
        <end position="247"/>
    </location>
</feature>
<feature type="transmembrane region" description="Helical" evidence="7">
    <location>
        <begin position="293"/>
        <end position="312"/>
    </location>
</feature>
<evidence type="ECO:0000313" key="10">
    <source>
        <dbReference type="EMBL" id="AKE42227.1"/>
    </source>
</evidence>
<organism evidence="10 12">
    <name type="scientific">Corynebacterium kutscheri</name>
    <dbReference type="NCBI Taxonomy" id="35755"/>
    <lineage>
        <taxon>Bacteria</taxon>
        <taxon>Bacillati</taxon>
        <taxon>Actinomycetota</taxon>
        <taxon>Actinomycetes</taxon>
        <taxon>Mycobacteriales</taxon>
        <taxon>Corynebacteriaceae</taxon>
        <taxon>Corynebacterium</taxon>
    </lineage>
</organism>
<dbReference type="AlphaFoldDB" id="A0A0F6R1B3"/>
<dbReference type="GO" id="GO:0015744">
    <property type="term" value="P:succinate transport"/>
    <property type="evidence" value="ECO:0007669"/>
    <property type="project" value="TreeGrafter"/>
</dbReference>
<feature type="transmembrane region" description="Helical" evidence="7">
    <location>
        <begin position="121"/>
        <end position="139"/>
    </location>
</feature>
<accession>A0A0F6R1B3</accession>
<feature type="transmembrane region" description="Helical" evidence="7">
    <location>
        <begin position="265"/>
        <end position="286"/>
    </location>
</feature>
<reference evidence="11 13" key="2">
    <citation type="submission" date="2018-12" db="EMBL/GenBank/DDBJ databases">
        <authorList>
            <consortium name="Pathogen Informatics"/>
        </authorList>
    </citation>
    <scope>NUCLEOTIDE SEQUENCE [LARGE SCALE GENOMIC DNA]</scope>
    <source>
        <strain evidence="11 13">NCTC949</strain>
    </source>
</reference>
<keyword evidence="3 7" id="KW-0812">Transmembrane</keyword>
<dbReference type="Proteomes" id="UP000271380">
    <property type="component" value="Chromosome"/>
</dbReference>
<name>A0A0F6R1B3_9CORY</name>
<comment type="similarity">
    <text evidence="6">Belongs to the ThrE exporter (TC 2.A.79) family.</text>
</comment>
<dbReference type="HOGENOM" id="CLU_027127_0_1_11"/>
<feature type="transmembrane region" description="Helical" evidence="7">
    <location>
        <begin position="196"/>
        <end position="219"/>
    </location>
</feature>
<evidence type="ECO:0000256" key="7">
    <source>
        <dbReference type="SAM" id="Phobius"/>
    </source>
</evidence>
<keyword evidence="5 7" id="KW-0472">Membrane</keyword>
<evidence type="ECO:0000256" key="1">
    <source>
        <dbReference type="ARBA" id="ARBA00004651"/>
    </source>
</evidence>
<proteinExistence type="inferred from homology"/>
<feature type="domain" description="Threonine/Serine exporter ThrE" evidence="9">
    <location>
        <begin position="274"/>
        <end position="397"/>
    </location>
</feature>
<dbReference type="GO" id="GO:0005886">
    <property type="term" value="C:plasma membrane"/>
    <property type="evidence" value="ECO:0007669"/>
    <property type="project" value="UniProtKB-SubCell"/>
</dbReference>
<comment type="subcellular location">
    <subcellularLocation>
        <location evidence="1">Cell membrane</location>
        <topology evidence="1">Multi-pass membrane protein</topology>
    </subcellularLocation>
</comment>